<dbReference type="SUPFAM" id="SSF50182">
    <property type="entry name" value="Sm-like ribonucleoproteins"/>
    <property type="match status" value="1"/>
</dbReference>
<feature type="transmembrane region" description="Helical" evidence="5">
    <location>
        <begin position="141"/>
        <end position="162"/>
    </location>
</feature>
<feature type="transmembrane region" description="Helical" evidence="5">
    <location>
        <begin position="168"/>
        <end position="195"/>
    </location>
</feature>
<evidence type="ECO:0000313" key="7">
    <source>
        <dbReference type="EMBL" id="SVA67439.1"/>
    </source>
</evidence>
<evidence type="ECO:0000256" key="1">
    <source>
        <dbReference type="ARBA" id="ARBA00004370"/>
    </source>
</evidence>
<dbReference type="InterPro" id="IPR023408">
    <property type="entry name" value="MscS_beta-dom_sf"/>
</dbReference>
<proteinExistence type="predicted"/>
<feature type="transmembrane region" description="Helical" evidence="5">
    <location>
        <begin position="102"/>
        <end position="121"/>
    </location>
</feature>
<dbReference type="InterPro" id="IPR006685">
    <property type="entry name" value="MscS_channel_2nd"/>
</dbReference>
<keyword evidence="4 5" id="KW-0472">Membrane</keyword>
<dbReference type="InterPro" id="IPR010920">
    <property type="entry name" value="LSM_dom_sf"/>
</dbReference>
<dbReference type="PANTHER" id="PTHR30414:SF0">
    <property type="entry name" value="MINICONDUCTANCE MECHANOSENSITIVE CHANNEL YBDG"/>
    <property type="match status" value="1"/>
</dbReference>
<sequence length="387" mass="43182">MPTIPENSLEVVGFLSALAVAAWAVDWVVTRVFRAGVHKIATQTRSTWDDRLIHRKVFTRIAHVAPGLLVYYGVGPALGVTATEISVSASTTAFIAGLTQRVVLAFIVVTVTMSASAFLNAINDIYSESYSDAKNRPIKGYLQVIGLVLYIAAGVVVVSILADRSPVVFLSGLGALTAVLMLVFRDTILSLVASLQIMSNDMIRIGDWVEMPQANVDGDVIDIALHTVKIQNWDKTISTIPTHKFITESFKNWRGMSEAGGRRIKRALNLDLTSVRFLTEEEIERLSRHELLRDYIAAKREDLERHAAEKAALGNDLIPIARRLTNVGTLRAYLRKYLRQHPEIHEEMTLLVRPLTPTPQGLPLEIYCFTNDTRWESFERIQADIFD</sequence>
<feature type="non-terminal residue" evidence="7">
    <location>
        <position position="387"/>
    </location>
</feature>
<dbReference type="Pfam" id="PF00924">
    <property type="entry name" value="MS_channel_2nd"/>
    <property type="match status" value="1"/>
</dbReference>
<reference evidence="7" key="1">
    <citation type="submission" date="2018-05" db="EMBL/GenBank/DDBJ databases">
        <authorList>
            <person name="Lanie J.A."/>
            <person name="Ng W.-L."/>
            <person name="Kazmierczak K.M."/>
            <person name="Andrzejewski T.M."/>
            <person name="Davidsen T.M."/>
            <person name="Wayne K.J."/>
            <person name="Tettelin H."/>
            <person name="Glass J.I."/>
            <person name="Rusch D."/>
            <person name="Podicherti R."/>
            <person name="Tsui H.-C.T."/>
            <person name="Winkler M.E."/>
        </authorList>
    </citation>
    <scope>NUCLEOTIDE SEQUENCE</scope>
</reference>
<evidence type="ECO:0000256" key="3">
    <source>
        <dbReference type="ARBA" id="ARBA00022989"/>
    </source>
</evidence>
<feature type="transmembrane region" description="Helical" evidence="5">
    <location>
        <begin position="12"/>
        <end position="29"/>
    </location>
</feature>
<protein>
    <recommendedName>
        <fullName evidence="6">Mechanosensitive ion channel MscS domain-containing protein</fullName>
    </recommendedName>
</protein>
<dbReference type="AlphaFoldDB" id="A0A381XRQ5"/>
<comment type="subcellular location">
    <subcellularLocation>
        <location evidence="1">Membrane</location>
    </subcellularLocation>
</comment>
<gene>
    <name evidence="7" type="ORF">METZ01_LOCUS120293</name>
</gene>
<feature type="domain" description="Mechanosensitive ion channel MscS" evidence="6">
    <location>
        <begin position="186"/>
        <end position="254"/>
    </location>
</feature>
<organism evidence="7">
    <name type="scientific">marine metagenome</name>
    <dbReference type="NCBI Taxonomy" id="408172"/>
    <lineage>
        <taxon>unclassified sequences</taxon>
        <taxon>metagenomes</taxon>
        <taxon>ecological metagenomes</taxon>
    </lineage>
</organism>
<dbReference type="EMBL" id="UINC01016141">
    <property type="protein sequence ID" value="SVA67439.1"/>
    <property type="molecule type" value="Genomic_DNA"/>
</dbReference>
<evidence type="ECO:0000256" key="4">
    <source>
        <dbReference type="ARBA" id="ARBA00023136"/>
    </source>
</evidence>
<dbReference type="GO" id="GO:0008381">
    <property type="term" value="F:mechanosensitive monoatomic ion channel activity"/>
    <property type="evidence" value="ECO:0007669"/>
    <property type="project" value="InterPro"/>
</dbReference>
<evidence type="ECO:0000256" key="2">
    <source>
        <dbReference type="ARBA" id="ARBA00022692"/>
    </source>
</evidence>
<evidence type="ECO:0000256" key="5">
    <source>
        <dbReference type="SAM" id="Phobius"/>
    </source>
</evidence>
<keyword evidence="3 5" id="KW-1133">Transmembrane helix</keyword>
<dbReference type="PANTHER" id="PTHR30414">
    <property type="entry name" value="MINICONDUCTANCE MECHANOSENSITIVE CHANNEL YBDG"/>
    <property type="match status" value="1"/>
</dbReference>
<dbReference type="Gene3D" id="2.30.30.60">
    <property type="match status" value="1"/>
</dbReference>
<evidence type="ECO:0000259" key="6">
    <source>
        <dbReference type="Pfam" id="PF00924"/>
    </source>
</evidence>
<name>A0A381XRQ5_9ZZZZ</name>
<keyword evidence="2 5" id="KW-0812">Transmembrane</keyword>
<dbReference type="GO" id="GO:0071470">
    <property type="term" value="P:cellular response to osmotic stress"/>
    <property type="evidence" value="ECO:0007669"/>
    <property type="project" value="InterPro"/>
</dbReference>
<dbReference type="InterPro" id="IPR030192">
    <property type="entry name" value="YbdG"/>
</dbReference>
<accession>A0A381XRQ5</accession>
<feature type="transmembrane region" description="Helical" evidence="5">
    <location>
        <begin position="61"/>
        <end position="82"/>
    </location>
</feature>
<dbReference type="GO" id="GO:0005886">
    <property type="term" value="C:plasma membrane"/>
    <property type="evidence" value="ECO:0007669"/>
    <property type="project" value="TreeGrafter"/>
</dbReference>